<comment type="caution">
    <text evidence="2">The sequence shown here is derived from an EMBL/GenBank/DDBJ whole genome shotgun (WGS) entry which is preliminary data.</text>
</comment>
<feature type="region of interest" description="Disordered" evidence="1">
    <location>
        <begin position="42"/>
        <end position="187"/>
    </location>
</feature>
<feature type="region of interest" description="Disordered" evidence="1">
    <location>
        <begin position="1"/>
        <end position="27"/>
    </location>
</feature>
<dbReference type="EMBL" id="JAULSY010000211">
    <property type="protein sequence ID" value="KAK0658107.1"/>
    <property type="molecule type" value="Genomic_DNA"/>
</dbReference>
<feature type="compositionally biased region" description="Basic and acidic residues" evidence="1">
    <location>
        <begin position="72"/>
        <end position="88"/>
    </location>
</feature>
<organism evidence="2 3">
    <name type="scientific">Cercophora samala</name>
    <dbReference type="NCBI Taxonomy" id="330535"/>
    <lineage>
        <taxon>Eukaryota</taxon>
        <taxon>Fungi</taxon>
        <taxon>Dikarya</taxon>
        <taxon>Ascomycota</taxon>
        <taxon>Pezizomycotina</taxon>
        <taxon>Sordariomycetes</taxon>
        <taxon>Sordariomycetidae</taxon>
        <taxon>Sordariales</taxon>
        <taxon>Lasiosphaeriaceae</taxon>
        <taxon>Cercophora</taxon>
    </lineage>
</organism>
<dbReference type="Proteomes" id="UP001174997">
    <property type="component" value="Unassembled WGS sequence"/>
</dbReference>
<feature type="compositionally biased region" description="Basic and acidic residues" evidence="1">
    <location>
        <begin position="52"/>
        <end position="64"/>
    </location>
</feature>
<feature type="compositionally biased region" description="Polar residues" evidence="1">
    <location>
        <begin position="111"/>
        <end position="140"/>
    </location>
</feature>
<sequence>MLIKRKDGGNRGFGGHFKMPGKSKDFDLGATWENKVEGLFTKLEASQPSQEDIQKQQEKLRQEQDDAVAAQRKKDEEERARLAEENARRNGPKTTSTTTTTTATTKKPKNEPSTTGASSTFIKLSQVNTARTTSQVSSPSLAKETPVNERPDSSNDVVVVTEVPSTTPPTTLGPNTPEPPAETDPTISTFTPQHTLNAGQIAAIVISSIGESS</sequence>
<accession>A0AA39YV06</accession>
<evidence type="ECO:0000313" key="3">
    <source>
        <dbReference type="Proteomes" id="UP001174997"/>
    </source>
</evidence>
<proteinExistence type="predicted"/>
<feature type="compositionally biased region" description="Low complexity" evidence="1">
    <location>
        <begin position="93"/>
        <end position="105"/>
    </location>
</feature>
<evidence type="ECO:0000256" key="1">
    <source>
        <dbReference type="SAM" id="MobiDB-lite"/>
    </source>
</evidence>
<evidence type="ECO:0000313" key="2">
    <source>
        <dbReference type="EMBL" id="KAK0658107.1"/>
    </source>
</evidence>
<feature type="compositionally biased region" description="Low complexity" evidence="1">
    <location>
        <begin position="157"/>
        <end position="175"/>
    </location>
</feature>
<protein>
    <submittedName>
        <fullName evidence="2">Uncharacterized protein</fullName>
    </submittedName>
</protein>
<gene>
    <name evidence="2" type="ORF">QBC41DRAFT_57134</name>
</gene>
<dbReference type="AlphaFoldDB" id="A0AA39YV06"/>
<reference evidence="2" key="1">
    <citation type="submission" date="2023-06" db="EMBL/GenBank/DDBJ databases">
        <title>Genome-scale phylogeny and comparative genomics of the fungal order Sordariales.</title>
        <authorList>
            <consortium name="Lawrence Berkeley National Laboratory"/>
            <person name="Hensen N."/>
            <person name="Bonometti L."/>
            <person name="Westerberg I."/>
            <person name="Brannstrom I.O."/>
            <person name="Guillou S."/>
            <person name="Cros-Aarteil S."/>
            <person name="Calhoun S."/>
            <person name="Haridas S."/>
            <person name="Kuo A."/>
            <person name="Mondo S."/>
            <person name="Pangilinan J."/>
            <person name="Riley R."/>
            <person name="Labutti K."/>
            <person name="Andreopoulos B."/>
            <person name="Lipzen A."/>
            <person name="Chen C."/>
            <person name="Yanf M."/>
            <person name="Daum C."/>
            <person name="Ng V."/>
            <person name="Clum A."/>
            <person name="Steindorff A."/>
            <person name="Ohm R."/>
            <person name="Martin F."/>
            <person name="Silar P."/>
            <person name="Natvig D."/>
            <person name="Lalanne C."/>
            <person name="Gautier V."/>
            <person name="Ament-Velasquez S.L."/>
            <person name="Kruys A."/>
            <person name="Hutchinson M.I."/>
            <person name="Powell A.J."/>
            <person name="Barry K."/>
            <person name="Miller A.N."/>
            <person name="Grigoriev I.V."/>
            <person name="Debuchy R."/>
            <person name="Gladieux P."/>
            <person name="Thoren M.H."/>
            <person name="Johannesson H."/>
        </authorList>
    </citation>
    <scope>NUCLEOTIDE SEQUENCE</scope>
    <source>
        <strain evidence="2">CBS 307.81</strain>
    </source>
</reference>
<name>A0AA39YV06_9PEZI</name>
<keyword evidence="3" id="KW-1185">Reference proteome</keyword>